<dbReference type="Proteomes" id="UP000054564">
    <property type="component" value="Unassembled WGS sequence"/>
</dbReference>
<keyword evidence="2" id="KW-1185">Reference proteome</keyword>
<organism evidence="1 2">
    <name type="scientific">Puccinia striiformis f. sp. tritici PST-78</name>
    <dbReference type="NCBI Taxonomy" id="1165861"/>
    <lineage>
        <taxon>Eukaryota</taxon>
        <taxon>Fungi</taxon>
        <taxon>Dikarya</taxon>
        <taxon>Basidiomycota</taxon>
        <taxon>Pucciniomycotina</taxon>
        <taxon>Pucciniomycetes</taxon>
        <taxon>Pucciniales</taxon>
        <taxon>Pucciniaceae</taxon>
        <taxon>Puccinia</taxon>
    </lineage>
</organism>
<sequence>MISHWGNVMKISTTGNFCASFEIFVAKYGEAFQKYITSDWLPVVGKFLNAWTKDIAHFDHQVTSRIESSHAYIKSHLCGPNCCFPSVIKHIANTFVVQTHKISAYYHWQKINALCSLGAFGLNCPGQITHFALWKAQSNLVASTDLNKFSRCNINHLPWTGIPCLQRIAQMVRRGEKMEPDKFHPQWHIK</sequence>
<evidence type="ECO:0000313" key="2">
    <source>
        <dbReference type="Proteomes" id="UP000054564"/>
    </source>
</evidence>
<evidence type="ECO:0008006" key="3">
    <source>
        <dbReference type="Google" id="ProtNLM"/>
    </source>
</evidence>
<evidence type="ECO:0000313" key="1">
    <source>
        <dbReference type="EMBL" id="KNE88956.1"/>
    </source>
</evidence>
<dbReference type="EMBL" id="AJIL01000656">
    <property type="protein sequence ID" value="KNE88956.1"/>
    <property type="molecule type" value="Genomic_DNA"/>
</dbReference>
<proteinExistence type="predicted"/>
<feature type="non-terminal residue" evidence="1">
    <location>
        <position position="190"/>
    </location>
</feature>
<comment type="caution">
    <text evidence="1">The sequence shown here is derived from an EMBL/GenBank/DDBJ whole genome shotgun (WGS) entry which is preliminary data.</text>
</comment>
<gene>
    <name evidence="1" type="ORF">PSTG_17592</name>
</gene>
<accession>A0A0L0UPW1</accession>
<protein>
    <recommendedName>
        <fullName evidence="3">MULE transposase domain-containing protein</fullName>
    </recommendedName>
</protein>
<dbReference type="AlphaFoldDB" id="A0A0L0UPW1"/>
<reference evidence="2" key="1">
    <citation type="submission" date="2014-03" db="EMBL/GenBank/DDBJ databases">
        <title>The Genome Sequence of Puccinia striiformis f. sp. tritici PST-78.</title>
        <authorList>
            <consortium name="The Broad Institute Genome Sequencing Platform"/>
            <person name="Cuomo C."/>
            <person name="Hulbert S."/>
            <person name="Chen X."/>
            <person name="Walker B."/>
            <person name="Young S.K."/>
            <person name="Zeng Q."/>
            <person name="Gargeya S."/>
            <person name="Fitzgerald M."/>
            <person name="Haas B."/>
            <person name="Abouelleil A."/>
            <person name="Alvarado L."/>
            <person name="Arachchi H.M."/>
            <person name="Berlin A.M."/>
            <person name="Chapman S.B."/>
            <person name="Goldberg J."/>
            <person name="Griggs A."/>
            <person name="Gujja S."/>
            <person name="Hansen M."/>
            <person name="Howarth C."/>
            <person name="Imamovic A."/>
            <person name="Larimer J."/>
            <person name="McCowan C."/>
            <person name="Montmayeur A."/>
            <person name="Murphy C."/>
            <person name="Neiman D."/>
            <person name="Pearson M."/>
            <person name="Priest M."/>
            <person name="Roberts A."/>
            <person name="Saif S."/>
            <person name="Shea T."/>
            <person name="Sisk P."/>
            <person name="Sykes S."/>
            <person name="Wortman J."/>
            <person name="Nusbaum C."/>
            <person name="Birren B."/>
        </authorList>
    </citation>
    <scope>NUCLEOTIDE SEQUENCE [LARGE SCALE GENOMIC DNA]</scope>
    <source>
        <strain evidence="2">race PST-78</strain>
    </source>
</reference>
<name>A0A0L0UPW1_9BASI</name>